<accession>A0A7S2WPK5</accession>
<sequence>MTRSVFSLVSLIIAVSGFLRFPVPVKGDIGQLDGKCPRMPSPGITFCTRVKDWQDLKRVVNIANRQNDAILILCPFHIIDKGIDDSATITTSMYLGCSEPHECIIDGGGTHIVIEGKNTSSIIQGIVFRGASKPALRVLPTTEGHQMICHCNFILNRVKDERGGSIKTEKDSAVTVGFCLFEQNRGIEGSAIYNRGQMEIYHSTFTGNHASGAGGAIKNSKSGHITLLFCTFQKNKSNLGAVVATVGFRAPLPLDKGGNVVSQNIGRCTGGIYDTTTDVCFLFGELENDDPPTIELPQLFETMMNTDDLDLQMKLFESQPIWGTENTASRAKNIMEYFRSIQPISVEDNVVESPH</sequence>
<dbReference type="SUPFAM" id="SSF51126">
    <property type="entry name" value="Pectin lyase-like"/>
    <property type="match status" value="1"/>
</dbReference>
<evidence type="ECO:0000256" key="8">
    <source>
        <dbReference type="SAM" id="SignalP"/>
    </source>
</evidence>
<feature type="chain" id="PRO_5030641388" description="Right handed beta helix domain-containing protein" evidence="8">
    <location>
        <begin position="28"/>
        <end position="355"/>
    </location>
</feature>
<protein>
    <recommendedName>
        <fullName evidence="10">Right handed beta helix domain-containing protein</fullName>
    </recommendedName>
</protein>
<dbReference type="AlphaFoldDB" id="A0A7S2WPK5"/>
<dbReference type="InterPro" id="IPR011050">
    <property type="entry name" value="Pectin_lyase_fold/virulence"/>
</dbReference>
<comment type="subcellular location">
    <subcellularLocation>
        <location evidence="1">Cell envelope</location>
    </subcellularLocation>
    <subcellularLocation>
        <location evidence="2">Cell outer membrane</location>
    </subcellularLocation>
    <subcellularLocation>
        <location evidence="3">Secreted</location>
    </subcellularLocation>
</comment>
<keyword evidence="5 8" id="KW-0732">Signal</keyword>
<evidence type="ECO:0000313" key="9">
    <source>
        <dbReference type="EMBL" id="CAD9700189.1"/>
    </source>
</evidence>
<reference evidence="9" key="1">
    <citation type="submission" date="2021-01" db="EMBL/GenBank/DDBJ databases">
        <authorList>
            <person name="Corre E."/>
            <person name="Pelletier E."/>
            <person name="Niang G."/>
            <person name="Scheremetjew M."/>
            <person name="Finn R."/>
            <person name="Kale V."/>
            <person name="Holt S."/>
            <person name="Cochrane G."/>
            <person name="Meng A."/>
            <person name="Brown T."/>
            <person name="Cohen L."/>
        </authorList>
    </citation>
    <scope>NUCLEOTIDE SEQUENCE</scope>
    <source>
        <strain evidence="9">CCMP1452</strain>
    </source>
</reference>
<organism evidence="9">
    <name type="scientific">Eucampia antarctica</name>
    <dbReference type="NCBI Taxonomy" id="49252"/>
    <lineage>
        <taxon>Eukaryota</taxon>
        <taxon>Sar</taxon>
        <taxon>Stramenopiles</taxon>
        <taxon>Ochrophyta</taxon>
        <taxon>Bacillariophyta</taxon>
        <taxon>Mediophyceae</taxon>
        <taxon>Biddulphiophycidae</taxon>
        <taxon>Hemiaulales</taxon>
        <taxon>Hemiaulaceae</taxon>
        <taxon>Eucampia</taxon>
    </lineage>
</organism>
<evidence type="ECO:0000256" key="2">
    <source>
        <dbReference type="ARBA" id="ARBA00004442"/>
    </source>
</evidence>
<evidence type="ECO:0000256" key="5">
    <source>
        <dbReference type="ARBA" id="ARBA00022729"/>
    </source>
</evidence>
<evidence type="ECO:0000256" key="1">
    <source>
        <dbReference type="ARBA" id="ARBA00004196"/>
    </source>
</evidence>
<proteinExistence type="predicted"/>
<name>A0A7S2WPK5_9STRA</name>
<dbReference type="InterPro" id="IPR003368">
    <property type="entry name" value="POMP_repeat"/>
</dbReference>
<evidence type="ECO:0008006" key="10">
    <source>
        <dbReference type="Google" id="ProtNLM"/>
    </source>
</evidence>
<keyword evidence="6" id="KW-0472">Membrane</keyword>
<dbReference type="EMBL" id="HBHI01029489">
    <property type="protein sequence ID" value="CAD9700189.1"/>
    <property type="molecule type" value="Transcribed_RNA"/>
</dbReference>
<keyword evidence="4" id="KW-0964">Secreted</keyword>
<evidence type="ECO:0000256" key="6">
    <source>
        <dbReference type="ARBA" id="ARBA00023136"/>
    </source>
</evidence>
<feature type="signal peptide" evidence="8">
    <location>
        <begin position="1"/>
        <end position="27"/>
    </location>
</feature>
<gene>
    <name evidence="9" type="ORF">EANT1437_LOCUS15103</name>
</gene>
<dbReference type="GO" id="GO:0005576">
    <property type="term" value="C:extracellular region"/>
    <property type="evidence" value="ECO:0007669"/>
    <property type="project" value="UniProtKB-SubCell"/>
</dbReference>
<dbReference type="Pfam" id="PF02415">
    <property type="entry name" value="Chlam_PMP"/>
    <property type="match status" value="1"/>
</dbReference>
<keyword evidence="7" id="KW-0998">Cell outer membrane</keyword>
<evidence type="ECO:0000256" key="7">
    <source>
        <dbReference type="ARBA" id="ARBA00023237"/>
    </source>
</evidence>
<evidence type="ECO:0000256" key="4">
    <source>
        <dbReference type="ARBA" id="ARBA00022525"/>
    </source>
</evidence>
<evidence type="ECO:0000256" key="3">
    <source>
        <dbReference type="ARBA" id="ARBA00004613"/>
    </source>
</evidence>